<feature type="signal peptide" evidence="1">
    <location>
        <begin position="1"/>
        <end position="28"/>
    </location>
</feature>
<evidence type="ECO:0000256" key="1">
    <source>
        <dbReference type="SAM" id="SignalP"/>
    </source>
</evidence>
<dbReference type="PROSITE" id="PS51257">
    <property type="entry name" value="PROKAR_LIPOPROTEIN"/>
    <property type="match status" value="1"/>
</dbReference>
<proteinExistence type="predicted"/>
<evidence type="ECO:0008006" key="4">
    <source>
        <dbReference type="Google" id="ProtNLM"/>
    </source>
</evidence>
<keyword evidence="3" id="KW-1185">Reference proteome</keyword>
<dbReference type="Proteomes" id="UP001629745">
    <property type="component" value="Unassembled WGS sequence"/>
</dbReference>
<dbReference type="RefSeq" id="WP_420163146.1">
    <property type="nucleotide sequence ID" value="NZ_JBDLNV010000001.1"/>
</dbReference>
<reference evidence="2 3" key="1">
    <citation type="submission" date="2023-11" db="EMBL/GenBank/DDBJ databases">
        <authorList>
            <person name="Val-Calvo J."/>
            <person name="Scortti M."/>
            <person name="Vazquez-Boland J."/>
        </authorList>
    </citation>
    <scope>NUCLEOTIDE SEQUENCE [LARGE SCALE GENOMIC DNA]</scope>
    <source>
        <strain evidence="2 3">PAM 2766</strain>
    </source>
</reference>
<comment type="caution">
    <text evidence="2">The sequence shown here is derived from an EMBL/GenBank/DDBJ whole genome shotgun (WGS) entry which is preliminary data.</text>
</comment>
<keyword evidence="1" id="KW-0732">Signal</keyword>
<accession>A0ABW9FBP4</accession>
<dbReference type="EMBL" id="JBDLNV010000001">
    <property type="protein sequence ID" value="MFM1722523.1"/>
    <property type="molecule type" value="Genomic_DNA"/>
</dbReference>
<sequence length="135" mass="13694">MRMRGRTARALPTALVTGGIAVSMGACGATNPADPVADPITTVPPSATLATVADARTTHLAEALATEGFPAVLPDQTLFALADGVCRQIAAGTPDAEILTQLQPTAAYAASQSGGAITAERSAELLLDSTRRDFC</sequence>
<organism evidence="2 3">
    <name type="scientific">Rhodococcus parequi</name>
    <dbReference type="NCBI Taxonomy" id="3137122"/>
    <lineage>
        <taxon>Bacteria</taxon>
        <taxon>Bacillati</taxon>
        <taxon>Actinomycetota</taxon>
        <taxon>Actinomycetes</taxon>
        <taxon>Mycobacteriales</taxon>
        <taxon>Nocardiaceae</taxon>
        <taxon>Rhodococcus</taxon>
    </lineage>
</organism>
<name>A0ABW9FBP4_9NOCA</name>
<evidence type="ECO:0000313" key="2">
    <source>
        <dbReference type="EMBL" id="MFM1722523.1"/>
    </source>
</evidence>
<evidence type="ECO:0000313" key="3">
    <source>
        <dbReference type="Proteomes" id="UP001629745"/>
    </source>
</evidence>
<gene>
    <name evidence="2" type="ORF">ABEU20_001079</name>
</gene>
<feature type="chain" id="PRO_5046795813" description="DUF732 domain-containing protein" evidence="1">
    <location>
        <begin position="29"/>
        <end position="135"/>
    </location>
</feature>
<protein>
    <recommendedName>
        <fullName evidence="4">DUF732 domain-containing protein</fullName>
    </recommendedName>
</protein>